<feature type="non-terminal residue" evidence="1">
    <location>
        <position position="124"/>
    </location>
</feature>
<dbReference type="Proteomes" id="UP001341840">
    <property type="component" value="Unassembled WGS sequence"/>
</dbReference>
<accession>A0ABU6QYE3</accession>
<reference evidence="1 2" key="1">
    <citation type="journal article" date="2023" name="Plants (Basel)">
        <title>Bridging the Gap: Combining Genomics and Transcriptomics Approaches to Understand Stylosanthes scabra, an Orphan Legume from the Brazilian Caatinga.</title>
        <authorList>
            <person name="Ferreira-Neto J.R.C."/>
            <person name="da Silva M.D."/>
            <person name="Binneck E."/>
            <person name="de Melo N.F."/>
            <person name="da Silva R.H."/>
            <person name="de Melo A.L.T.M."/>
            <person name="Pandolfi V."/>
            <person name="Bustamante F.O."/>
            <person name="Brasileiro-Vidal A.C."/>
            <person name="Benko-Iseppon A.M."/>
        </authorList>
    </citation>
    <scope>NUCLEOTIDE SEQUENCE [LARGE SCALE GENOMIC DNA]</scope>
    <source>
        <tissue evidence="1">Leaves</tissue>
    </source>
</reference>
<organism evidence="1 2">
    <name type="scientific">Stylosanthes scabra</name>
    <dbReference type="NCBI Taxonomy" id="79078"/>
    <lineage>
        <taxon>Eukaryota</taxon>
        <taxon>Viridiplantae</taxon>
        <taxon>Streptophyta</taxon>
        <taxon>Embryophyta</taxon>
        <taxon>Tracheophyta</taxon>
        <taxon>Spermatophyta</taxon>
        <taxon>Magnoliopsida</taxon>
        <taxon>eudicotyledons</taxon>
        <taxon>Gunneridae</taxon>
        <taxon>Pentapetalae</taxon>
        <taxon>rosids</taxon>
        <taxon>fabids</taxon>
        <taxon>Fabales</taxon>
        <taxon>Fabaceae</taxon>
        <taxon>Papilionoideae</taxon>
        <taxon>50 kb inversion clade</taxon>
        <taxon>dalbergioids sensu lato</taxon>
        <taxon>Dalbergieae</taxon>
        <taxon>Pterocarpus clade</taxon>
        <taxon>Stylosanthes</taxon>
    </lineage>
</organism>
<evidence type="ECO:0000313" key="1">
    <source>
        <dbReference type="EMBL" id="MED6116526.1"/>
    </source>
</evidence>
<evidence type="ECO:0000313" key="2">
    <source>
        <dbReference type="Proteomes" id="UP001341840"/>
    </source>
</evidence>
<name>A0ABU6QYE3_9FABA</name>
<proteinExistence type="predicted"/>
<comment type="caution">
    <text evidence="1">The sequence shown here is derived from an EMBL/GenBank/DDBJ whole genome shotgun (WGS) entry which is preliminary data.</text>
</comment>
<protein>
    <submittedName>
        <fullName evidence="1">Uncharacterized protein</fullName>
    </submittedName>
</protein>
<keyword evidence="2" id="KW-1185">Reference proteome</keyword>
<gene>
    <name evidence="1" type="ORF">PIB30_101090</name>
</gene>
<sequence length="124" mass="13917">MRKAKEGIGSKEFMKRSKKGGFWILQVASEVASEVAHITLEQRTVLILSRPSCARNFLPCSLLRAFWNRVVYATLNEGQNWNFTFPDQGLASLKPNSTYMGGEQLKHKAYTHNSLTIDSPLGSI</sequence>
<dbReference type="EMBL" id="JASCZI010002907">
    <property type="protein sequence ID" value="MED6116526.1"/>
    <property type="molecule type" value="Genomic_DNA"/>
</dbReference>